<evidence type="ECO:0000256" key="5">
    <source>
        <dbReference type="ARBA" id="ARBA00023136"/>
    </source>
</evidence>
<evidence type="ECO:0000256" key="6">
    <source>
        <dbReference type="SAM" id="Phobius"/>
    </source>
</evidence>
<evidence type="ECO:0000256" key="3">
    <source>
        <dbReference type="ARBA" id="ARBA00022692"/>
    </source>
</evidence>
<sequence>MSHTSLLHALKDYLQIAVGTLVAACGVALFSNPARLTGGGVTGIGTIIYYTLGIDPGVSMLCINIPLFLLGMRFFGSRYGLKVFVGAVALSLWTTLIGNLTGYRGVLDYSDSTNVLISAVCYGVLMGGGIGIVMRAGSNTGGTDILAQIVAKYTPFNLGSIEFCMNACVVLAGSFFFGIRNAIFAFIAMYISGQMISYVVVKWGTSLAKTAYIFSNDRIPDISRRVIKELHHGGTLFKGYGIYTSKERNMLMVVVPNHQLHLLEKIVQEADPKAFMFISEAFQVLGNGFTPLRPQG</sequence>
<feature type="domain" description="DUF2179" evidence="7">
    <location>
        <begin position="232"/>
        <end position="286"/>
    </location>
</feature>
<feature type="transmembrane region" description="Helical" evidence="6">
    <location>
        <begin position="12"/>
        <end position="31"/>
    </location>
</feature>
<evidence type="ECO:0000256" key="2">
    <source>
        <dbReference type="ARBA" id="ARBA00022475"/>
    </source>
</evidence>
<comment type="subcellular location">
    <subcellularLocation>
        <location evidence="1">Cell membrane</location>
        <topology evidence="1">Multi-pass membrane protein</topology>
    </subcellularLocation>
</comment>
<dbReference type="InterPro" id="IPR003740">
    <property type="entry name" value="YitT"/>
</dbReference>
<dbReference type="Pfam" id="PF10035">
    <property type="entry name" value="DUF2179"/>
    <property type="match status" value="1"/>
</dbReference>
<dbReference type="Gene3D" id="3.30.70.120">
    <property type="match status" value="1"/>
</dbReference>
<reference evidence="8" key="2">
    <citation type="journal article" date="2021" name="PeerJ">
        <title>Extensive microbial diversity within the chicken gut microbiome revealed by metagenomics and culture.</title>
        <authorList>
            <person name="Gilroy R."/>
            <person name="Ravi A."/>
            <person name="Getino M."/>
            <person name="Pursley I."/>
            <person name="Horton D.L."/>
            <person name="Alikhan N.F."/>
            <person name="Baker D."/>
            <person name="Gharbi K."/>
            <person name="Hall N."/>
            <person name="Watson M."/>
            <person name="Adriaenssens E.M."/>
            <person name="Foster-Nyarko E."/>
            <person name="Jarju S."/>
            <person name="Secka A."/>
            <person name="Antonio M."/>
            <person name="Oren A."/>
            <person name="Chaudhuri R.R."/>
            <person name="La Ragione R."/>
            <person name="Hildebrand F."/>
            <person name="Pallen M.J."/>
        </authorList>
    </citation>
    <scope>NUCLEOTIDE SEQUENCE</scope>
    <source>
        <strain evidence="8">11167</strain>
    </source>
</reference>
<dbReference type="Proteomes" id="UP000823633">
    <property type="component" value="Unassembled WGS sequence"/>
</dbReference>
<feature type="transmembrane region" description="Helical" evidence="6">
    <location>
        <begin position="83"/>
        <end position="103"/>
    </location>
</feature>
<keyword evidence="4 6" id="KW-1133">Transmembrane helix</keyword>
<dbReference type="GO" id="GO:0005886">
    <property type="term" value="C:plasma membrane"/>
    <property type="evidence" value="ECO:0007669"/>
    <property type="project" value="UniProtKB-SubCell"/>
</dbReference>
<dbReference type="PIRSF" id="PIRSF006483">
    <property type="entry name" value="Membrane_protein_YitT"/>
    <property type="match status" value="1"/>
</dbReference>
<organism evidence="8 9">
    <name type="scientific">Candidatus Aphodenecus pullistercoris</name>
    <dbReference type="NCBI Taxonomy" id="2840669"/>
    <lineage>
        <taxon>Bacteria</taxon>
        <taxon>Pseudomonadati</taxon>
        <taxon>Spirochaetota</taxon>
        <taxon>Spirochaetia</taxon>
        <taxon>Spirochaetales</taxon>
        <taxon>Candidatus Aphodenecus</taxon>
    </lineage>
</organism>
<accession>A0A9D9H9H0</accession>
<dbReference type="EMBL" id="JADIMU010000038">
    <property type="protein sequence ID" value="MBO8443281.1"/>
    <property type="molecule type" value="Genomic_DNA"/>
</dbReference>
<dbReference type="PANTHER" id="PTHR33545">
    <property type="entry name" value="UPF0750 MEMBRANE PROTEIN YITT-RELATED"/>
    <property type="match status" value="1"/>
</dbReference>
<dbReference type="PANTHER" id="PTHR33545:SF5">
    <property type="entry name" value="UPF0750 MEMBRANE PROTEIN YITT"/>
    <property type="match status" value="1"/>
</dbReference>
<evidence type="ECO:0000259" key="7">
    <source>
        <dbReference type="Pfam" id="PF10035"/>
    </source>
</evidence>
<proteinExistence type="predicted"/>
<feature type="transmembrane region" description="Helical" evidence="6">
    <location>
        <begin position="183"/>
        <end position="201"/>
    </location>
</feature>
<name>A0A9D9H9H0_9SPIR</name>
<keyword evidence="3 6" id="KW-0812">Transmembrane</keyword>
<reference evidence="8" key="1">
    <citation type="submission" date="2020-10" db="EMBL/GenBank/DDBJ databases">
        <authorList>
            <person name="Gilroy R."/>
        </authorList>
    </citation>
    <scope>NUCLEOTIDE SEQUENCE</scope>
    <source>
        <strain evidence="8">11167</strain>
    </source>
</reference>
<keyword evidence="2" id="KW-1003">Cell membrane</keyword>
<dbReference type="CDD" id="cd16380">
    <property type="entry name" value="YitT_C"/>
    <property type="match status" value="1"/>
</dbReference>
<keyword evidence="5 6" id="KW-0472">Membrane</keyword>
<feature type="transmembrane region" description="Helical" evidence="6">
    <location>
        <begin position="115"/>
        <end position="134"/>
    </location>
</feature>
<dbReference type="Pfam" id="PF02588">
    <property type="entry name" value="YitT_membrane"/>
    <property type="match status" value="1"/>
</dbReference>
<feature type="transmembrane region" description="Helical" evidence="6">
    <location>
        <begin position="155"/>
        <end position="177"/>
    </location>
</feature>
<protein>
    <submittedName>
        <fullName evidence="8">YitT family protein</fullName>
    </submittedName>
</protein>
<dbReference type="InterPro" id="IPR019264">
    <property type="entry name" value="DUF2179"/>
</dbReference>
<dbReference type="InterPro" id="IPR051461">
    <property type="entry name" value="UPF0750_membrane"/>
</dbReference>
<evidence type="ECO:0000256" key="4">
    <source>
        <dbReference type="ARBA" id="ARBA00022989"/>
    </source>
</evidence>
<dbReference type="InterPro" id="IPR015867">
    <property type="entry name" value="N-reg_PII/ATP_PRibTrfase_C"/>
</dbReference>
<evidence type="ECO:0000256" key="1">
    <source>
        <dbReference type="ARBA" id="ARBA00004651"/>
    </source>
</evidence>
<evidence type="ECO:0000313" key="8">
    <source>
        <dbReference type="EMBL" id="MBO8443281.1"/>
    </source>
</evidence>
<evidence type="ECO:0000313" key="9">
    <source>
        <dbReference type="Proteomes" id="UP000823633"/>
    </source>
</evidence>
<comment type="caution">
    <text evidence="8">The sequence shown here is derived from an EMBL/GenBank/DDBJ whole genome shotgun (WGS) entry which is preliminary data.</text>
</comment>
<feature type="transmembrane region" description="Helical" evidence="6">
    <location>
        <begin position="47"/>
        <end position="71"/>
    </location>
</feature>
<dbReference type="AlphaFoldDB" id="A0A9D9H9H0"/>
<gene>
    <name evidence="8" type="ORF">IAC42_05925</name>
</gene>